<evidence type="ECO:0000256" key="8">
    <source>
        <dbReference type="ARBA" id="ARBA00023077"/>
    </source>
</evidence>
<dbReference type="PANTHER" id="PTHR32552:SF81">
    <property type="entry name" value="TONB-DEPENDENT OUTER MEMBRANE RECEPTOR"/>
    <property type="match status" value="1"/>
</dbReference>
<evidence type="ECO:0000256" key="7">
    <source>
        <dbReference type="ARBA" id="ARBA00023065"/>
    </source>
</evidence>
<dbReference type="GO" id="GO:0006826">
    <property type="term" value="P:iron ion transport"/>
    <property type="evidence" value="ECO:0007669"/>
    <property type="project" value="UniProtKB-KW"/>
</dbReference>
<keyword evidence="6" id="KW-0408">Iron</keyword>
<dbReference type="SUPFAM" id="SSF56935">
    <property type="entry name" value="Porins"/>
    <property type="match status" value="1"/>
</dbReference>
<evidence type="ECO:0000313" key="13">
    <source>
        <dbReference type="EMBL" id="QIU92743.1"/>
    </source>
</evidence>
<comment type="similarity">
    <text evidence="11">Belongs to the TonB-dependent receptor family.</text>
</comment>
<keyword evidence="4" id="KW-0410">Iron transport</keyword>
<evidence type="ECO:0000256" key="4">
    <source>
        <dbReference type="ARBA" id="ARBA00022496"/>
    </source>
</evidence>
<evidence type="ECO:0000256" key="5">
    <source>
        <dbReference type="ARBA" id="ARBA00022692"/>
    </source>
</evidence>
<keyword evidence="14" id="KW-1185">Reference proteome</keyword>
<dbReference type="Gene3D" id="2.170.130.10">
    <property type="entry name" value="TonB-dependent receptor, plug domain"/>
    <property type="match status" value="1"/>
</dbReference>
<reference evidence="13 14" key="1">
    <citation type="submission" date="2020-03" db="EMBL/GenBank/DDBJ databases">
        <title>Genomic analysis of Bacteroides faecium CBA7301.</title>
        <authorList>
            <person name="Kim J."/>
            <person name="Roh S.W."/>
        </authorList>
    </citation>
    <scope>NUCLEOTIDE SEQUENCE [LARGE SCALE GENOMIC DNA]</scope>
    <source>
        <strain evidence="13 14">CBA7301</strain>
    </source>
</reference>
<organism evidence="13 14">
    <name type="scientific">Bacteroides faecium</name>
    <dbReference type="NCBI Taxonomy" id="2715212"/>
    <lineage>
        <taxon>Bacteria</taxon>
        <taxon>Pseudomonadati</taxon>
        <taxon>Bacteroidota</taxon>
        <taxon>Bacteroidia</taxon>
        <taxon>Bacteroidales</taxon>
        <taxon>Bacteroidaceae</taxon>
        <taxon>Bacteroides</taxon>
    </lineage>
</organism>
<evidence type="ECO:0000256" key="3">
    <source>
        <dbReference type="ARBA" id="ARBA00022452"/>
    </source>
</evidence>
<dbReference type="InterPro" id="IPR023996">
    <property type="entry name" value="TonB-dep_OMP_SusC/RagA"/>
</dbReference>
<dbReference type="InterPro" id="IPR036942">
    <property type="entry name" value="Beta-barrel_TonB_sf"/>
</dbReference>
<dbReference type="PANTHER" id="PTHR32552">
    <property type="entry name" value="FERRICHROME IRON RECEPTOR-RELATED"/>
    <property type="match status" value="1"/>
</dbReference>
<accession>A0A6H0KHT7</accession>
<dbReference type="Gene3D" id="2.40.170.20">
    <property type="entry name" value="TonB-dependent receptor, beta-barrel domain"/>
    <property type="match status" value="1"/>
</dbReference>
<dbReference type="KEGG" id="bfc:BacF7301_00595"/>
<evidence type="ECO:0000256" key="2">
    <source>
        <dbReference type="ARBA" id="ARBA00022448"/>
    </source>
</evidence>
<dbReference type="NCBIfam" id="TIGR04056">
    <property type="entry name" value="OMP_RagA_SusC"/>
    <property type="match status" value="1"/>
</dbReference>
<evidence type="ECO:0000259" key="12">
    <source>
        <dbReference type="Pfam" id="PF07715"/>
    </source>
</evidence>
<comment type="subcellular location">
    <subcellularLocation>
        <location evidence="1 11">Cell outer membrane</location>
        <topology evidence="1 11">Multi-pass membrane protein</topology>
    </subcellularLocation>
</comment>
<gene>
    <name evidence="13" type="ORF">BacF7301_00595</name>
</gene>
<dbReference type="Proteomes" id="UP000501780">
    <property type="component" value="Chromosome"/>
</dbReference>
<evidence type="ECO:0000313" key="14">
    <source>
        <dbReference type="Proteomes" id="UP000501780"/>
    </source>
</evidence>
<sequence length="1000" mass="110750">MQTQEVAIKPQLKVILKSDAEVLDEVVVTALGISREKKALGYAVQEVGATELTKGGQLNVGSALSGKMAGVQITQSGGAVGSSQRIVVRGNSSFGENQPLIVVDGVPIINDQATSNARGNDVGTNNNGGVLDLGSGMNDINPDDIESISVLKGGSAAALYGMRAGNGVILITTKSGRKNDKGVSVSYNMDFTVDRVYNLPRLQNKYGQGANGSEYIYNRDGKGSYSSYSDYVLNESFNYVDGTGNGVNDNDDESWGPRLDIGLMIPQFNSPIVNGVRQATPWVSNPNNIKDFFETGTSQNHNLSVTSVKENSTVRASLGYRNQIGTIPNTDMRKITGQMNATYNVNKYIDFDIAMNYTNTNSGNLIATGYTASNPLQSILQWFGRQVDMKVLKEKYNELDENGNRYNWNQSFHVNPYYNVYNNPNKYDRNRFFGKSSVFVKPFSFLKIEGRLGYDMYSSTLNSQILYDTEHTNGWFRDIRETQKELNADVVAYYNDQFGKLSVNGLVGANYRDLNFSQSSQGAGSEGLTVPGLYTMSNVKGSPYTNMDHSHIRSNSVYGNLSLGWDSQIYADVSMRNDWSSTIKEDFFYPAFSLSWIPTETFKSLQSDVMNYLKFRGSWAKIGNATDAYMIGKYYYTDDYTINGTSQFYKPTTAPYEELRPEKILTYELGVEASFLKNRLRVDLTYYNKETSDQIMTIEVPRSTGYSWSLINAGKVQNKGIELQITADIIKNLGGFSWTARFNWAKDKSKIQELSEGLDTYTINNNWGVYNYAKVGESWGTLYGASFKYDDNGNVIIGDNGLPVLAANQKIGNVTPKWIGGFQNEFTYKNLSLGFLLDFRKGGDFFSVTQMFGAQTGILDFTAAGNIRETGVIVGKDVLKDKKCVLADGSENNITVSAQDYYQSYYSNKQMAVCDGSFLKLREIHLTYTFPKSLLSKTKFIQSANVSFIANNVAILKLSKHNEAKIDPESSIASDNNGVGFESNSVPPTRSLGIKLGVTF</sequence>
<dbReference type="InterPro" id="IPR023997">
    <property type="entry name" value="TonB-dep_OMP_SusC/RagA_CS"/>
</dbReference>
<dbReference type="InterPro" id="IPR012910">
    <property type="entry name" value="Plug_dom"/>
</dbReference>
<keyword evidence="5 11" id="KW-0812">Transmembrane</keyword>
<evidence type="ECO:0000256" key="11">
    <source>
        <dbReference type="PROSITE-ProRule" id="PRU01360"/>
    </source>
</evidence>
<feature type="domain" description="TonB-dependent receptor plug" evidence="12">
    <location>
        <begin position="38"/>
        <end position="168"/>
    </location>
</feature>
<dbReference type="InterPro" id="IPR037066">
    <property type="entry name" value="Plug_dom_sf"/>
</dbReference>
<keyword evidence="2 11" id="KW-0813">Transport</keyword>
<keyword evidence="7" id="KW-0406">Ion transport</keyword>
<dbReference type="PROSITE" id="PS52016">
    <property type="entry name" value="TONB_DEPENDENT_REC_3"/>
    <property type="match status" value="1"/>
</dbReference>
<keyword evidence="10 11" id="KW-0998">Cell outer membrane</keyword>
<keyword evidence="3 11" id="KW-1134">Transmembrane beta strand</keyword>
<dbReference type="NCBIfam" id="TIGR04057">
    <property type="entry name" value="SusC_RagA_signa"/>
    <property type="match status" value="1"/>
</dbReference>
<dbReference type="GO" id="GO:0009279">
    <property type="term" value="C:cell outer membrane"/>
    <property type="evidence" value="ECO:0007669"/>
    <property type="project" value="UniProtKB-SubCell"/>
</dbReference>
<dbReference type="EMBL" id="CP050831">
    <property type="protein sequence ID" value="QIU92743.1"/>
    <property type="molecule type" value="Genomic_DNA"/>
</dbReference>
<evidence type="ECO:0000256" key="6">
    <source>
        <dbReference type="ARBA" id="ARBA00023004"/>
    </source>
</evidence>
<proteinExistence type="inferred from homology"/>
<dbReference type="Pfam" id="PF07715">
    <property type="entry name" value="Plug"/>
    <property type="match status" value="1"/>
</dbReference>
<protein>
    <submittedName>
        <fullName evidence="13">SusC/RagA family TonB-linked outer membrane protein</fullName>
    </submittedName>
</protein>
<name>A0A6H0KHT7_9BACE</name>
<evidence type="ECO:0000256" key="10">
    <source>
        <dbReference type="ARBA" id="ARBA00023237"/>
    </source>
</evidence>
<dbReference type="AlphaFoldDB" id="A0A6H0KHT7"/>
<keyword evidence="9 11" id="KW-0472">Membrane</keyword>
<evidence type="ECO:0000256" key="9">
    <source>
        <dbReference type="ARBA" id="ARBA00023136"/>
    </source>
</evidence>
<keyword evidence="8" id="KW-0798">TonB box</keyword>
<evidence type="ECO:0000256" key="1">
    <source>
        <dbReference type="ARBA" id="ARBA00004571"/>
    </source>
</evidence>
<dbReference type="InterPro" id="IPR039426">
    <property type="entry name" value="TonB-dep_rcpt-like"/>
</dbReference>